<dbReference type="InterPro" id="IPR041569">
    <property type="entry name" value="AAA_lid_3"/>
</dbReference>
<dbReference type="InterPro" id="IPR029067">
    <property type="entry name" value="CDC48_domain_2-like_sf"/>
</dbReference>
<dbReference type="GO" id="GO:0005829">
    <property type="term" value="C:cytosol"/>
    <property type="evidence" value="ECO:0007669"/>
    <property type="project" value="UniProtKB-SubCell"/>
</dbReference>
<dbReference type="EMBL" id="MCFE01001290">
    <property type="protein sequence ID" value="ORX63604.1"/>
    <property type="molecule type" value="Genomic_DNA"/>
</dbReference>
<evidence type="ECO:0000256" key="10">
    <source>
        <dbReference type="ARBA" id="ARBA00022927"/>
    </source>
</evidence>
<dbReference type="SUPFAM" id="SSF52540">
    <property type="entry name" value="P-loop containing nucleoside triphosphate hydrolases"/>
    <property type="match status" value="2"/>
</dbReference>
<evidence type="ECO:0000256" key="5">
    <source>
        <dbReference type="ARBA" id="ARBA00022593"/>
    </source>
</evidence>
<dbReference type="OrthoDB" id="2187at2759"/>
<dbReference type="Gene3D" id="3.40.50.300">
    <property type="entry name" value="P-loop containing nucleotide triphosphate hydrolases"/>
    <property type="match status" value="2"/>
</dbReference>
<keyword evidence="11" id="KW-0472">Membrane</keyword>
<comment type="catalytic activity">
    <reaction evidence="16">
        <text>ATP + H2O = ADP + phosphate + H(+)</text>
        <dbReference type="Rhea" id="RHEA:13065"/>
        <dbReference type="ChEBI" id="CHEBI:15377"/>
        <dbReference type="ChEBI" id="CHEBI:15378"/>
        <dbReference type="ChEBI" id="CHEBI:30616"/>
        <dbReference type="ChEBI" id="CHEBI:43474"/>
        <dbReference type="ChEBI" id="CHEBI:456216"/>
    </reaction>
    <physiologicalReaction direction="left-to-right" evidence="16">
        <dbReference type="Rhea" id="RHEA:13066"/>
    </physiologicalReaction>
</comment>
<dbReference type="Gene3D" id="3.10.330.10">
    <property type="match status" value="1"/>
</dbReference>
<evidence type="ECO:0000256" key="1">
    <source>
        <dbReference type="ARBA" id="ARBA00004514"/>
    </source>
</evidence>
<evidence type="ECO:0000313" key="19">
    <source>
        <dbReference type="EMBL" id="ORX63604.1"/>
    </source>
</evidence>
<keyword evidence="8" id="KW-0378">Hydrolase</keyword>
<evidence type="ECO:0000256" key="3">
    <source>
        <dbReference type="ARBA" id="ARBA00022448"/>
    </source>
</evidence>
<keyword evidence="20" id="KW-1185">Reference proteome</keyword>
<dbReference type="Pfam" id="PF00566">
    <property type="entry name" value="RabGAP-TBC"/>
    <property type="match status" value="1"/>
</dbReference>
<organism evidence="19 20">
    <name type="scientific">Basidiobolus meristosporus CBS 931.73</name>
    <dbReference type="NCBI Taxonomy" id="1314790"/>
    <lineage>
        <taxon>Eukaryota</taxon>
        <taxon>Fungi</taxon>
        <taxon>Fungi incertae sedis</taxon>
        <taxon>Zoopagomycota</taxon>
        <taxon>Entomophthoromycotina</taxon>
        <taxon>Basidiobolomycetes</taxon>
        <taxon>Basidiobolales</taxon>
        <taxon>Basidiobolaceae</taxon>
        <taxon>Basidiobolus</taxon>
    </lineage>
</organism>
<evidence type="ECO:0000256" key="8">
    <source>
        <dbReference type="ARBA" id="ARBA00022801"/>
    </source>
</evidence>
<dbReference type="SMART" id="SM00382">
    <property type="entry name" value="AAA"/>
    <property type="match status" value="2"/>
</dbReference>
<evidence type="ECO:0000256" key="2">
    <source>
        <dbReference type="ARBA" id="ARBA00006914"/>
    </source>
</evidence>
<comment type="subcellular location">
    <subcellularLocation>
        <location evidence="1">Cytoplasm</location>
        <location evidence="1">Cytosol</location>
    </subcellularLocation>
    <subcellularLocation>
        <location evidence="15">Peroxisome membrane</location>
    </subcellularLocation>
</comment>
<dbReference type="SUPFAM" id="SSF50692">
    <property type="entry name" value="ADC-like"/>
    <property type="match status" value="1"/>
</dbReference>
<dbReference type="InterPro" id="IPR000195">
    <property type="entry name" value="Rab-GAP-TBC_dom"/>
</dbReference>
<keyword evidence="4" id="KW-0963">Cytoplasm</keyword>
<keyword evidence="6" id="KW-0677">Repeat</keyword>
<dbReference type="Pfam" id="PF17862">
    <property type="entry name" value="AAA_lid_3"/>
    <property type="match status" value="1"/>
</dbReference>
<dbReference type="PANTHER" id="PTHR23077">
    <property type="entry name" value="AAA-FAMILY ATPASE"/>
    <property type="match status" value="1"/>
</dbReference>
<keyword evidence="3" id="KW-0813">Transport</keyword>
<dbReference type="SMART" id="SM00164">
    <property type="entry name" value="TBC"/>
    <property type="match status" value="1"/>
</dbReference>
<evidence type="ECO:0000259" key="18">
    <source>
        <dbReference type="PROSITE" id="PS50086"/>
    </source>
</evidence>
<dbReference type="PROSITE" id="PS50086">
    <property type="entry name" value="TBC_RABGAP"/>
    <property type="match status" value="1"/>
</dbReference>
<evidence type="ECO:0000256" key="17">
    <source>
        <dbReference type="ARBA" id="ARBA00064205"/>
    </source>
</evidence>
<dbReference type="SUPFAM" id="SSF54585">
    <property type="entry name" value="Cdc48 domain 2-like"/>
    <property type="match status" value="1"/>
</dbReference>
<dbReference type="CDD" id="cd19526">
    <property type="entry name" value="RecA-like_PEX1_r2"/>
    <property type="match status" value="1"/>
</dbReference>
<dbReference type="Pfam" id="PF00004">
    <property type="entry name" value="AAA"/>
    <property type="match status" value="2"/>
</dbReference>
<dbReference type="GO" id="GO:0005778">
    <property type="term" value="C:peroxisomal membrane"/>
    <property type="evidence" value="ECO:0007669"/>
    <property type="project" value="UniProtKB-SubCell"/>
</dbReference>
<dbReference type="GO" id="GO:0016558">
    <property type="term" value="P:protein import into peroxisome matrix"/>
    <property type="evidence" value="ECO:0007669"/>
    <property type="project" value="TreeGrafter"/>
</dbReference>
<dbReference type="FunFam" id="1.10.8.60:FF:000105">
    <property type="entry name" value="PeRoXisome assembly factor"/>
    <property type="match status" value="1"/>
</dbReference>
<keyword evidence="7" id="KW-0547">Nucleotide-binding</keyword>
<dbReference type="InterPro" id="IPR050168">
    <property type="entry name" value="AAA_ATPase_domain"/>
</dbReference>
<sequence length="1153" mass="129564">MPKLCVRFGSLRNCFVNLPPSWTHIILEQGYSATSVVLELSWHDASLNSVRKTYVGWAGGSSNARQAGHPRTHKKNAEILEMDTQFGLAMGLKDGQEVEIAFKHDVPNGNSVEVEPFSADDWEIVELHAGLIEQQFLNQIQIVHRDQTINFWIHGQTIVQLRVVNTDPKASCIKLGANAEVYIKPKVRESALISRKTDLTDEDSGAESKPLFYIPCRLLPAEYFESEKLSDLRKNPSTILMHPQDSDLLKLEKEDIVIVEKLSRKLASKPKLPEQDESENNLELQLPKAICVRVHFDEECPPGHVVMNSQMRRNLNATAFEKLRIFVSPTGPCTIKKIKVFPVEIGTDRISSAKHQSKAGVKPSLSLAEWIKKNNSSLGELVLTNLMVINVSPKNEPSLYVQVQFGSSEQESNLQPNKWEEYAVMNGDIMRQSNIFEDTHVTKYSEDQLPQLSQFEATKLGGIKEQMKNGRTFLKSNISRNAFSEVLQLPAPGGLLVYGGAGSGKTTFCRTLLHELEKDRNALTHLIVVDCSDLVKERPATVKEKLQEWYNEASWYSPSLVFFDNLDRLVPAELEHQNSTNSRNIAECFVEITKRMTRNQQIIVVASSLEPKALHPQLLSNHLFSETIHLSAPGKLERREILELLIAEGPEILRREETDIDVTSIAGSTEGYMASDLRVLVQRALHNAAIRNVRNINLKTLNDLSLNGDRSLHQHVQITQEDFEQARKDYVPVSLRGVKLESSSVEWSDIGGLKETKKVLLETLEWPTKYAPIFANCPLRLRSGLLLYGFPGCGKTLLASAVAKECGLNFISVKGPEILNKYIGASEKSVRDLFERAQAAKPCVLFFDEFDSIAPKRGHDSTGVTDRVVNQLLTQMDGAEGLDGVYVLAATSRPDLIDSALLRPGRLDKSLFCGIPDVVERLEILQAVSKKMNLHEEVELLYWAEKCIGYSGADLQGFVYNAHLEAIHDTIKSESLGSKKNSDQSNSDQLELEMFQDKDGPGQTGMRNILRVYSTYDAQVGYCQGFGHIVGILLMQLEECEAFCVFVRMMESYNLRTTYSHNMIGLELRIYQLRSLMSTHLPRLLDHLDAYNVKTDQFEDIMKVLSARLCEPFSGSLGDILAEAKKFESTVNKKILNGYAKKHTLLRKLFCHN</sequence>
<dbReference type="GO" id="GO:0016887">
    <property type="term" value="F:ATP hydrolysis activity"/>
    <property type="evidence" value="ECO:0007669"/>
    <property type="project" value="InterPro"/>
</dbReference>
<feature type="domain" description="Rab-GAP TBC" evidence="18">
    <location>
        <begin position="950"/>
        <end position="1134"/>
    </location>
</feature>
<comment type="subunit">
    <text evidence="17">Interacts with PEX6; forming the PEX1-PEX6 AAA ATPase complex, which is composed of a heterohexamer formed by a trimer of PEX1-PEX6 dimers.</text>
</comment>
<evidence type="ECO:0000313" key="20">
    <source>
        <dbReference type="Proteomes" id="UP000193498"/>
    </source>
</evidence>
<evidence type="ECO:0000256" key="9">
    <source>
        <dbReference type="ARBA" id="ARBA00022840"/>
    </source>
</evidence>
<evidence type="ECO:0000256" key="6">
    <source>
        <dbReference type="ARBA" id="ARBA00022737"/>
    </source>
</evidence>
<keyword evidence="10" id="KW-0653">Protein transport</keyword>
<dbReference type="AlphaFoldDB" id="A0A1Y1VS59"/>
<accession>A0A1Y1VS59</accession>
<dbReference type="FunCoup" id="A0A1Y1VS59">
    <property type="interactions" value="626"/>
</dbReference>
<evidence type="ECO:0000256" key="13">
    <source>
        <dbReference type="ARBA" id="ARBA00032509"/>
    </source>
</evidence>
<dbReference type="InterPro" id="IPR009010">
    <property type="entry name" value="Asp_de-COase-like_dom_sf"/>
</dbReference>
<evidence type="ECO:0000256" key="15">
    <source>
        <dbReference type="ARBA" id="ARBA00046271"/>
    </source>
</evidence>
<comment type="caution">
    <text evidence="19">The sequence shown here is derived from an EMBL/GenBank/DDBJ whole genome shotgun (WGS) entry which is preliminary data.</text>
</comment>
<dbReference type="Gene3D" id="1.10.8.60">
    <property type="match status" value="2"/>
</dbReference>
<evidence type="ECO:0000256" key="11">
    <source>
        <dbReference type="ARBA" id="ARBA00023136"/>
    </source>
</evidence>
<comment type="similarity">
    <text evidence="2">Belongs to the AAA ATPase family.</text>
</comment>
<dbReference type="InterPro" id="IPR003960">
    <property type="entry name" value="ATPase_AAA_CS"/>
</dbReference>
<dbReference type="Gene3D" id="2.40.40.20">
    <property type="match status" value="1"/>
</dbReference>
<protein>
    <recommendedName>
        <fullName evidence="14">Peroxisomal ATPase PEX1</fullName>
    </recommendedName>
    <alternativeName>
        <fullName evidence="13">Peroxin-1</fullName>
    </alternativeName>
</protein>
<keyword evidence="12" id="KW-0576">Peroxisome</keyword>
<dbReference type="FunFam" id="3.40.50.300:FF:000149">
    <property type="entry name" value="Nuclear valosin-containing protein-like"/>
    <property type="match status" value="1"/>
</dbReference>
<dbReference type="PANTHER" id="PTHR23077:SF12">
    <property type="entry name" value="PEROXISOMAL ATPASE PEX1"/>
    <property type="match status" value="1"/>
</dbReference>
<reference evidence="19 20" key="1">
    <citation type="submission" date="2016-07" db="EMBL/GenBank/DDBJ databases">
        <title>Pervasive Adenine N6-methylation of Active Genes in Fungi.</title>
        <authorList>
            <consortium name="DOE Joint Genome Institute"/>
            <person name="Mondo S.J."/>
            <person name="Dannebaum R.O."/>
            <person name="Kuo R.C."/>
            <person name="Labutti K."/>
            <person name="Haridas S."/>
            <person name="Kuo A."/>
            <person name="Salamov A."/>
            <person name="Ahrendt S.R."/>
            <person name="Lipzen A."/>
            <person name="Sullivan W."/>
            <person name="Andreopoulos W.B."/>
            <person name="Clum A."/>
            <person name="Lindquist E."/>
            <person name="Daum C."/>
            <person name="Ramamoorthy G.K."/>
            <person name="Gryganskyi A."/>
            <person name="Culley D."/>
            <person name="Magnuson J.K."/>
            <person name="James T.Y."/>
            <person name="O'Malley M.A."/>
            <person name="Stajich J.E."/>
            <person name="Spatafora J.W."/>
            <person name="Visel A."/>
            <person name="Grigoriev I.V."/>
        </authorList>
    </citation>
    <scope>NUCLEOTIDE SEQUENCE [LARGE SCALE GENOMIC DNA]</scope>
    <source>
        <strain evidence="19 20">CBS 931.73</strain>
    </source>
</reference>
<name>A0A1Y1VS59_9FUNG</name>
<dbReference type="GO" id="GO:0005524">
    <property type="term" value="F:ATP binding"/>
    <property type="evidence" value="ECO:0007669"/>
    <property type="project" value="UniProtKB-KW"/>
</dbReference>
<dbReference type="Pfam" id="PF09262">
    <property type="entry name" value="PEX-1N"/>
    <property type="match status" value="1"/>
</dbReference>
<dbReference type="Proteomes" id="UP000193498">
    <property type="component" value="Unassembled WGS sequence"/>
</dbReference>
<keyword evidence="5" id="KW-0962">Peroxisome biogenesis</keyword>
<dbReference type="InterPro" id="IPR003959">
    <property type="entry name" value="ATPase_AAA_core"/>
</dbReference>
<evidence type="ECO:0000256" key="4">
    <source>
        <dbReference type="ARBA" id="ARBA00022490"/>
    </source>
</evidence>
<dbReference type="InParanoid" id="A0A1Y1VS59"/>
<dbReference type="PROSITE" id="PS00674">
    <property type="entry name" value="AAA"/>
    <property type="match status" value="1"/>
</dbReference>
<dbReference type="InterPro" id="IPR035969">
    <property type="entry name" value="Rab-GAP_TBC_sf"/>
</dbReference>
<dbReference type="SUPFAM" id="SSF47923">
    <property type="entry name" value="Ypt/Rab-GAP domain of gyp1p"/>
    <property type="match status" value="1"/>
</dbReference>
<evidence type="ECO:0000256" key="12">
    <source>
        <dbReference type="ARBA" id="ARBA00023140"/>
    </source>
</evidence>
<evidence type="ECO:0000256" key="14">
    <source>
        <dbReference type="ARBA" id="ARBA00034532"/>
    </source>
</evidence>
<proteinExistence type="inferred from homology"/>
<gene>
    <name evidence="19" type="ORF">K493DRAFT_412958</name>
</gene>
<dbReference type="Gene3D" id="1.10.8.270">
    <property type="entry name" value="putative rabgap domain of human tbc1 domain family member 14 like domains"/>
    <property type="match status" value="1"/>
</dbReference>
<dbReference type="STRING" id="1314790.A0A1Y1VS59"/>
<keyword evidence="9" id="KW-0067">ATP-binding</keyword>
<evidence type="ECO:0000256" key="16">
    <source>
        <dbReference type="ARBA" id="ARBA00048778"/>
    </source>
</evidence>
<evidence type="ECO:0000256" key="7">
    <source>
        <dbReference type="ARBA" id="ARBA00022741"/>
    </source>
</evidence>
<dbReference type="InterPro" id="IPR027417">
    <property type="entry name" value="P-loop_NTPase"/>
</dbReference>
<dbReference type="InterPro" id="IPR015342">
    <property type="entry name" value="PEX1-N_C-lobe"/>
</dbReference>
<dbReference type="Gene3D" id="1.10.472.80">
    <property type="entry name" value="Ypt/Rab-GAP domain of gyp1p, domain 3"/>
    <property type="match status" value="1"/>
</dbReference>
<dbReference type="InterPro" id="IPR003593">
    <property type="entry name" value="AAA+_ATPase"/>
</dbReference>